<dbReference type="AlphaFoldDB" id="A0A4R0RK09"/>
<dbReference type="EMBL" id="RWJN01000255">
    <property type="protein sequence ID" value="TCD64118.1"/>
    <property type="molecule type" value="Genomic_DNA"/>
</dbReference>
<name>A0A4R0RK09_9APHY</name>
<protein>
    <submittedName>
        <fullName evidence="1">Uncharacterized protein</fullName>
    </submittedName>
</protein>
<keyword evidence="2" id="KW-1185">Reference proteome</keyword>
<evidence type="ECO:0000313" key="2">
    <source>
        <dbReference type="Proteomes" id="UP000292702"/>
    </source>
</evidence>
<dbReference type="Proteomes" id="UP000292702">
    <property type="component" value="Unassembled WGS sequence"/>
</dbReference>
<proteinExistence type="predicted"/>
<dbReference type="OrthoDB" id="2756145at2759"/>
<evidence type="ECO:0000313" key="1">
    <source>
        <dbReference type="EMBL" id="TCD64118.1"/>
    </source>
</evidence>
<accession>A0A4R0RK09</accession>
<organism evidence="1 2">
    <name type="scientific">Steccherinum ochraceum</name>
    <dbReference type="NCBI Taxonomy" id="92696"/>
    <lineage>
        <taxon>Eukaryota</taxon>
        <taxon>Fungi</taxon>
        <taxon>Dikarya</taxon>
        <taxon>Basidiomycota</taxon>
        <taxon>Agaricomycotina</taxon>
        <taxon>Agaricomycetes</taxon>
        <taxon>Polyporales</taxon>
        <taxon>Steccherinaceae</taxon>
        <taxon>Steccherinum</taxon>
    </lineage>
</organism>
<comment type="caution">
    <text evidence="1">The sequence shown here is derived from an EMBL/GenBank/DDBJ whole genome shotgun (WGS) entry which is preliminary data.</text>
</comment>
<gene>
    <name evidence="1" type="ORF">EIP91_004531</name>
</gene>
<reference evidence="1 2" key="1">
    <citation type="submission" date="2018-11" db="EMBL/GenBank/DDBJ databases">
        <title>Genome assembly of Steccherinum ochraceum LE-BIN_3174, the white-rot fungus of the Steccherinaceae family (The Residual Polyporoid clade, Polyporales, Basidiomycota).</title>
        <authorList>
            <person name="Fedorova T.V."/>
            <person name="Glazunova O.A."/>
            <person name="Landesman E.O."/>
            <person name="Moiseenko K.V."/>
            <person name="Psurtseva N.V."/>
            <person name="Savinova O.S."/>
            <person name="Shakhova N.V."/>
            <person name="Tyazhelova T.V."/>
            <person name="Vasina D.V."/>
        </authorList>
    </citation>
    <scope>NUCLEOTIDE SEQUENCE [LARGE SCALE GENOMIC DNA]</scope>
    <source>
        <strain evidence="1 2">LE-BIN_3174</strain>
    </source>
</reference>
<dbReference type="STRING" id="92696.A0A4R0RK09"/>
<sequence length="289" mass="32202">MPLGKMPSIDHKWESGDSLTDVLIHFKFVPFAEPHLTEGQIGAQPHTHFRDQCGRLMAVRTSIPAFLPALLTAIGPAAAELCCSIKLSRVDRLINHRGPHFASNFGADQQSKPVIQVTGFHRTNELAFDKFWSPTMKRINNHVSSAVRIHFPTPKDNKERIWIVLWEAGLVIQLPLGALFLFPSALLVHFNVKIEDIEILATADGAFPTKDNTTPIGTRQDDDRGARCSMVWYSQASCFHAAELAFTTVKATQAAEKEAQRKAPRAEPYYPTSFDHASALSEQYFPTLV</sequence>